<feature type="non-terminal residue" evidence="2">
    <location>
        <position position="186"/>
    </location>
</feature>
<dbReference type="AlphaFoldDB" id="A0A5E4Q7K4"/>
<accession>A0A5E4Q7K4</accession>
<feature type="transmembrane region" description="Helical" evidence="1">
    <location>
        <begin position="71"/>
        <end position="90"/>
    </location>
</feature>
<evidence type="ECO:0000256" key="1">
    <source>
        <dbReference type="SAM" id="Phobius"/>
    </source>
</evidence>
<feature type="transmembrane region" description="Helical" evidence="1">
    <location>
        <begin position="102"/>
        <end position="121"/>
    </location>
</feature>
<gene>
    <name evidence="2" type="ORF">LSINAPIS_LOCUS5558</name>
</gene>
<proteinExistence type="predicted"/>
<dbReference type="Proteomes" id="UP000324832">
    <property type="component" value="Unassembled WGS sequence"/>
</dbReference>
<protein>
    <recommendedName>
        <fullName evidence="4">Protein rolling stone</fullName>
    </recommendedName>
</protein>
<keyword evidence="1" id="KW-0812">Transmembrane</keyword>
<reference evidence="2 3" key="1">
    <citation type="submission" date="2017-07" db="EMBL/GenBank/DDBJ databases">
        <authorList>
            <person name="Talla V."/>
            <person name="Backstrom N."/>
        </authorList>
    </citation>
    <scope>NUCLEOTIDE SEQUENCE [LARGE SCALE GENOMIC DNA]</scope>
</reference>
<organism evidence="2 3">
    <name type="scientific">Leptidea sinapis</name>
    <dbReference type="NCBI Taxonomy" id="189913"/>
    <lineage>
        <taxon>Eukaryota</taxon>
        <taxon>Metazoa</taxon>
        <taxon>Ecdysozoa</taxon>
        <taxon>Arthropoda</taxon>
        <taxon>Hexapoda</taxon>
        <taxon>Insecta</taxon>
        <taxon>Pterygota</taxon>
        <taxon>Neoptera</taxon>
        <taxon>Endopterygota</taxon>
        <taxon>Lepidoptera</taxon>
        <taxon>Glossata</taxon>
        <taxon>Ditrysia</taxon>
        <taxon>Papilionoidea</taxon>
        <taxon>Pieridae</taxon>
        <taxon>Dismorphiinae</taxon>
        <taxon>Leptidea</taxon>
    </lineage>
</organism>
<name>A0A5E4Q7K4_9NEOP</name>
<feature type="transmembrane region" description="Helical" evidence="1">
    <location>
        <begin position="43"/>
        <end position="65"/>
    </location>
</feature>
<keyword evidence="1" id="KW-0472">Membrane</keyword>
<sequence>MTSMANWKEKAPDNFYACCTAALRVGNEKPEEFARSWLPLSPLWWRVMIFTWTAAITTWSLISFWGPREMFLLYMTHWGLVMILLESLFVAGKKMNYAPNPVLDIMLHGVNSGMMLIELVLSSHPSRVLHVMQPLYFSGTLAMLTITALFFALMHLITVGIATARDAIVDKYNSRNNVKYNDAFEP</sequence>
<keyword evidence="3" id="KW-1185">Reference proteome</keyword>
<dbReference type="EMBL" id="FZQP02001593">
    <property type="protein sequence ID" value="VVC93343.1"/>
    <property type="molecule type" value="Genomic_DNA"/>
</dbReference>
<evidence type="ECO:0000313" key="2">
    <source>
        <dbReference type="EMBL" id="VVC93343.1"/>
    </source>
</evidence>
<evidence type="ECO:0008006" key="4">
    <source>
        <dbReference type="Google" id="ProtNLM"/>
    </source>
</evidence>
<feature type="transmembrane region" description="Helical" evidence="1">
    <location>
        <begin position="141"/>
        <end position="164"/>
    </location>
</feature>
<keyword evidence="1" id="KW-1133">Transmembrane helix</keyword>
<evidence type="ECO:0000313" key="3">
    <source>
        <dbReference type="Proteomes" id="UP000324832"/>
    </source>
</evidence>